<dbReference type="PANTHER" id="PTHR14663:SF2">
    <property type="entry name" value="METHYLTRANSFERASE NSUN7-RELATED"/>
    <property type="match status" value="1"/>
</dbReference>
<gene>
    <name evidence="3" type="primary">LOC105264391</name>
</gene>
<feature type="region of interest" description="Disordered" evidence="1">
    <location>
        <begin position="545"/>
        <end position="596"/>
    </location>
</feature>
<organism evidence="2 3">
    <name type="scientific">Fopius arisanus</name>
    <dbReference type="NCBI Taxonomy" id="64838"/>
    <lineage>
        <taxon>Eukaryota</taxon>
        <taxon>Metazoa</taxon>
        <taxon>Ecdysozoa</taxon>
        <taxon>Arthropoda</taxon>
        <taxon>Hexapoda</taxon>
        <taxon>Insecta</taxon>
        <taxon>Pterygota</taxon>
        <taxon>Neoptera</taxon>
        <taxon>Endopterygota</taxon>
        <taxon>Hymenoptera</taxon>
        <taxon>Apocrita</taxon>
        <taxon>Ichneumonoidea</taxon>
        <taxon>Braconidae</taxon>
        <taxon>Opiinae</taxon>
        <taxon>Fopius</taxon>
    </lineage>
</organism>
<evidence type="ECO:0000256" key="1">
    <source>
        <dbReference type="SAM" id="MobiDB-lite"/>
    </source>
</evidence>
<evidence type="ECO:0000313" key="3">
    <source>
        <dbReference type="RefSeq" id="XP_011299529.1"/>
    </source>
</evidence>
<feature type="compositionally biased region" description="Polar residues" evidence="1">
    <location>
        <begin position="560"/>
        <end position="576"/>
    </location>
</feature>
<evidence type="ECO:0000313" key="2">
    <source>
        <dbReference type="Proteomes" id="UP000694866"/>
    </source>
</evidence>
<dbReference type="PANTHER" id="PTHR14663">
    <property type="entry name" value="METHYLTRANSFERASE NSUN7-RELATED"/>
    <property type="match status" value="1"/>
</dbReference>
<dbReference type="InterPro" id="IPR029063">
    <property type="entry name" value="SAM-dependent_MTases_sf"/>
</dbReference>
<sequence length="812" mass="92919">MLSRWKEKAESTEEEDREKELEALVLPSNEEWRYQVYYRLVDLQREIDSGLEITLRMGEEGETLEEPRTVMFKQMSLSKTFEWEPTGSSMSFWVDVKRRSVDQFDSSVDTGSMTDEVIEPLWRVNDILLAAKVLQKRFLSQVIAFTDEAEMRRVFGLTYDVLRYKQVLNQTLEDSDFWKKYRTFRSRDRIVWLLLYDMQGRKFSRSPQVAIQEARDNAFKEAGIQDIEDALVERKTRLAASVSRLRIGGSALTLEHLLPIHLRNSTGVSWTDENAIASGWVNTLKIPNKTDFISEMSKLNLRLAISNEDLGDDSYIFDPVCPKVVNFRERTRERIAMSTLVERKSFIFLERTLCLGAAALVRAVNKGKLCGPIILTHPIAPRHTGYLAGLFADIEDAGRLLAFGASLQRAEYENYLQELGFTEREVRIFAEKYSEAPGFSEMERATIVLATPPCSYTGIRDIVDLSVARGGDTDLLESLTTIDDKSQLERPKRLLAEQLSSLKYALMRPNVQLLIYQVHSVLPSETTEMVEQVVDYANGIATDKYAKEHTKRRTPKDTSPKSAGRSSRIGKQSSMHQDSKSRSHEEEEDEEIAVVTDIHVPDSDLFEIGRMADLNVDESSVTIPEDENGCYLGLVRRKEMMQFNSLFMIKVAESRGLFGDPNTKPKSPEHPEPPKDEPKSPGGGRKKKRKGKKSISWGRITAPTHAFILRSDNRGTRRTSVDDASSGFSWGRDRLSCPKYSQRIARNECSLSAQVRETRRTDARRWWEQSAAFLLHAARCKSCKFRIFHTDPWTRRVLYPPRVQRIVFTGEI</sequence>
<accession>A0A9R1SYI1</accession>
<reference evidence="3" key="1">
    <citation type="submission" date="2025-08" db="UniProtKB">
        <authorList>
            <consortium name="RefSeq"/>
        </authorList>
    </citation>
    <scope>IDENTIFICATION</scope>
    <source>
        <strain evidence="3">USDA-PBARC FA_bdor</strain>
        <tissue evidence="3">Whole organism</tissue>
    </source>
</reference>
<feature type="region of interest" description="Disordered" evidence="1">
    <location>
        <begin position="656"/>
        <end position="695"/>
    </location>
</feature>
<protein>
    <submittedName>
        <fullName evidence="3">Uncharacterized protein</fullName>
    </submittedName>
</protein>
<dbReference type="Proteomes" id="UP000694866">
    <property type="component" value="Unplaced"/>
</dbReference>
<dbReference type="AlphaFoldDB" id="A0A9R1SYI1"/>
<dbReference type="Gene3D" id="3.40.50.150">
    <property type="entry name" value="Vaccinia Virus protein VP39"/>
    <property type="match status" value="1"/>
</dbReference>
<feature type="compositionally biased region" description="Basic residues" evidence="1">
    <location>
        <begin position="684"/>
        <end position="693"/>
    </location>
</feature>
<name>A0A9R1SYI1_9HYME</name>
<dbReference type="GeneID" id="105264391"/>
<dbReference type="OrthoDB" id="10256198at2759"/>
<proteinExistence type="predicted"/>
<dbReference type="KEGG" id="fas:105264391"/>
<keyword evidence="2" id="KW-1185">Reference proteome</keyword>
<dbReference type="InterPro" id="IPR042620">
    <property type="entry name" value="NSUN7"/>
</dbReference>
<dbReference type="RefSeq" id="XP_011299529.1">
    <property type="nucleotide sequence ID" value="XM_011301227.1"/>
</dbReference>
<feature type="compositionally biased region" description="Basic and acidic residues" evidence="1">
    <location>
        <begin position="666"/>
        <end position="679"/>
    </location>
</feature>